<dbReference type="GO" id="GO:0008270">
    <property type="term" value="F:zinc ion binding"/>
    <property type="evidence" value="ECO:0007669"/>
    <property type="project" value="UniProtKB-KW"/>
</dbReference>
<evidence type="ECO:0000259" key="5">
    <source>
        <dbReference type="PROSITE" id="PS50865"/>
    </source>
</evidence>
<dbReference type="Pfam" id="PF01753">
    <property type="entry name" value="zf-MYND"/>
    <property type="match status" value="1"/>
</dbReference>
<evidence type="ECO:0000256" key="2">
    <source>
        <dbReference type="ARBA" id="ARBA00022771"/>
    </source>
</evidence>
<reference evidence="6 7" key="1">
    <citation type="submission" date="2016-05" db="EMBL/GenBank/DDBJ databases">
        <title>A degradative enzymes factory behind the ericoid mycorrhizal symbiosis.</title>
        <authorList>
            <consortium name="DOE Joint Genome Institute"/>
            <person name="Martino E."/>
            <person name="Morin E."/>
            <person name="Grelet G."/>
            <person name="Kuo A."/>
            <person name="Kohler A."/>
            <person name="Daghino S."/>
            <person name="Barry K."/>
            <person name="Choi C."/>
            <person name="Cichocki N."/>
            <person name="Clum A."/>
            <person name="Copeland A."/>
            <person name="Hainaut M."/>
            <person name="Haridas S."/>
            <person name="Labutti K."/>
            <person name="Lindquist E."/>
            <person name="Lipzen A."/>
            <person name="Khouja H.-R."/>
            <person name="Murat C."/>
            <person name="Ohm R."/>
            <person name="Olson A."/>
            <person name="Spatafora J."/>
            <person name="Veneault-Fourrey C."/>
            <person name="Henrissat B."/>
            <person name="Grigoriev I."/>
            <person name="Martin F."/>
            <person name="Perotto S."/>
        </authorList>
    </citation>
    <scope>NUCLEOTIDE SEQUENCE [LARGE SCALE GENOMIC DNA]</scope>
    <source>
        <strain evidence="6 7">UAMH 7357</strain>
    </source>
</reference>
<dbReference type="EMBL" id="KZ613493">
    <property type="protein sequence ID" value="PMD18536.1"/>
    <property type="molecule type" value="Genomic_DNA"/>
</dbReference>
<sequence length="279" mass="31693">MAPPTFPNGLTLYEIGFAALRYPSVPPPPMRNIPLNNIVGALQHVPPASQHHMIAQIASQYLNTLIEYQKSDEPILHDQSSSQYYMSNALLLINFLMGGSPDVCKRAVQHPALLNDVIEKLLEPDFVDRMKAVDREEVPPFPPPTFDADFGNVLQFVSTMLLYRDEIEGLHSRISELIPKLREWKRTFRNSPVKTIKNASERLVDQIQGLDPTMISMMRRMQETSLVCGIVSCRVTGPERLTVCNGCKIQRYCGREHQKADWKYHKHICNKGLVEPAED</sequence>
<evidence type="ECO:0000256" key="4">
    <source>
        <dbReference type="PROSITE-ProRule" id="PRU00134"/>
    </source>
</evidence>
<accession>A0A2J6PX64</accession>
<keyword evidence="1" id="KW-0479">Metal-binding</keyword>
<keyword evidence="3" id="KW-0862">Zinc</keyword>
<protein>
    <recommendedName>
        <fullName evidence="5">MYND-type domain-containing protein</fullName>
    </recommendedName>
</protein>
<evidence type="ECO:0000313" key="6">
    <source>
        <dbReference type="EMBL" id="PMD18536.1"/>
    </source>
</evidence>
<keyword evidence="7" id="KW-1185">Reference proteome</keyword>
<name>A0A2J6PX64_9HELO</name>
<dbReference type="AlphaFoldDB" id="A0A2J6PX64"/>
<keyword evidence="2 4" id="KW-0863">Zinc-finger</keyword>
<dbReference type="PROSITE" id="PS50865">
    <property type="entry name" value="ZF_MYND_2"/>
    <property type="match status" value="1"/>
</dbReference>
<gene>
    <name evidence="6" type="ORF">NA56DRAFT_706448</name>
</gene>
<dbReference type="Proteomes" id="UP000235672">
    <property type="component" value="Unassembled WGS sequence"/>
</dbReference>
<evidence type="ECO:0000256" key="1">
    <source>
        <dbReference type="ARBA" id="ARBA00022723"/>
    </source>
</evidence>
<dbReference type="SUPFAM" id="SSF144232">
    <property type="entry name" value="HIT/MYND zinc finger-like"/>
    <property type="match status" value="1"/>
</dbReference>
<dbReference type="InterPro" id="IPR002893">
    <property type="entry name" value="Znf_MYND"/>
</dbReference>
<dbReference type="Gene3D" id="6.10.140.2220">
    <property type="match status" value="1"/>
</dbReference>
<organism evidence="6 7">
    <name type="scientific">Hyaloscypha hepaticicola</name>
    <dbReference type="NCBI Taxonomy" id="2082293"/>
    <lineage>
        <taxon>Eukaryota</taxon>
        <taxon>Fungi</taxon>
        <taxon>Dikarya</taxon>
        <taxon>Ascomycota</taxon>
        <taxon>Pezizomycotina</taxon>
        <taxon>Leotiomycetes</taxon>
        <taxon>Helotiales</taxon>
        <taxon>Hyaloscyphaceae</taxon>
        <taxon>Hyaloscypha</taxon>
    </lineage>
</organism>
<feature type="domain" description="MYND-type" evidence="5">
    <location>
        <begin position="225"/>
        <end position="269"/>
    </location>
</feature>
<dbReference type="OrthoDB" id="432970at2759"/>
<proteinExistence type="predicted"/>
<dbReference type="PROSITE" id="PS01360">
    <property type="entry name" value="ZF_MYND_1"/>
    <property type="match status" value="1"/>
</dbReference>
<evidence type="ECO:0000256" key="3">
    <source>
        <dbReference type="ARBA" id="ARBA00022833"/>
    </source>
</evidence>
<evidence type="ECO:0000313" key="7">
    <source>
        <dbReference type="Proteomes" id="UP000235672"/>
    </source>
</evidence>